<keyword evidence="3" id="KW-0804">Transcription</keyword>
<feature type="compositionally biased region" description="Polar residues" evidence="5">
    <location>
        <begin position="39"/>
        <end position="50"/>
    </location>
</feature>
<dbReference type="AlphaFoldDB" id="S3CVC2"/>
<evidence type="ECO:0000259" key="6">
    <source>
        <dbReference type="PROSITE" id="PS50118"/>
    </source>
</evidence>
<dbReference type="GO" id="GO:0001228">
    <property type="term" value="F:DNA-binding transcription activator activity, RNA polymerase II-specific"/>
    <property type="evidence" value="ECO:0007669"/>
    <property type="project" value="TreeGrafter"/>
</dbReference>
<dbReference type="PROSITE" id="PS50118">
    <property type="entry name" value="HMG_BOX_2"/>
    <property type="match status" value="1"/>
</dbReference>
<feature type="region of interest" description="Disordered" evidence="5">
    <location>
        <begin position="158"/>
        <end position="195"/>
    </location>
</feature>
<dbReference type="SMART" id="SM00398">
    <property type="entry name" value="HMG"/>
    <property type="match status" value="1"/>
</dbReference>
<dbReference type="GO" id="GO:0005634">
    <property type="term" value="C:nucleus"/>
    <property type="evidence" value="ECO:0007669"/>
    <property type="project" value="UniProtKB-UniRule"/>
</dbReference>
<dbReference type="GO" id="GO:0030154">
    <property type="term" value="P:cell differentiation"/>
    <property type="evidence" value="ECO:0007669"/>
    <property type="project" value="TreeGrafter"/>
</dbReference>
<feature type="region of interest" description="Disordered" evidence="5">
    <location>
        <begin position="394"/>
        <end position="417"/>
    </location>
</feature>
<sequence length="681" mass="74943">MQEVLENSRPSFADSRSSLSISADTSRRASLRTALPARNSGSPTASSPRTRLSRKRAASLELDIANHPRLDDLTLDSVSTAPPLTADPTREQVCLCQPDPKIPRPRNAFILYRQHYQASVVAQHPGLANPEISKIIGEQWRSQPPEVKEYWKQLAEEEKTRHQRQYPGYRYQPRRTAKGTSSRPLPTSNSDESLHCPKCNGRYISTPNTPLTPFTPAFEPRATTGAIHTPSTPSQINQTARLPYPSSMQNTRMESPRGGPPHPSMLRRPLYSGHPHLSTHHEVDDDTEMMSPDGSDPKRRRINQDSYRYNNDGPRGYAPSSGPFSAPQPFARNGALPVAAAGYRQHLPSTPRMLGQPRSMGPPPQYASANHQRRPSYTPQSATFDESLRLPPLQTHLPAAPSANSAKPDHRNEVRESHAKSVEAMVMTIPFVNKIKVLAKISPALAAPSALSPAIETRGATIAIEGSDKELLSEVGEYIKDHLEKDASCAIKTWLGPRPGSQETNAFPKDTVMTEGVSKEPEELFTDYLGTISSWHKKSQEMIKHITTPPSKPTGKSKDVVQAKQTPIALIPNGFSLTTSDAYAVHIPINDSYAPVDHWQWMATLWRGIIGPDLTIYAARVGKDDVVPGGIGGGGVEVRKDCSAIVVRVEEGKKMDEKTARRLGFEVLEFVRGEQGSFGKV</sequence>
<organism evidence="7 8">
    <name type="scientific">Glarea lozoyensis (strain ATCC 20868 / MF5171)</name>
    <dbReference type="NCBI Taxonomy" id="1116229"/>
    <lineage>
        <taxon>Eukaryota</taxon>
        <taxon>Fungi</taxon>
        <taxon>Dikarya</taxon>
        <taxon>Ascomycota</taxon>
        <taxon>Pezizomycotina</taxon>
        <taxon>Leotiomycetes</taxon>
        <taxon>Helotiales</taxon>
        <taxon>Helotiaceae</taxon>
        <taxon>Glarea</taxon>
    </lineage>
</organism>
<evidence type="ECO:0000313" key="7">
    <source>
        <dbReference type="EMBL" id="EPE30347.1"/>
    </source>
</evidence>
<name>S3CVC2_GLAL2</name>
<keyword evidence="4" id="KW-0539">Nucleus</keyword>
<dbReference type="HOGENOM" id="CLU_010453_0_1_1"/>
<dbReference type="PANTHER" id="PTHR10270:SF161">
    <property type="entry name" value="SEX-DETERMINING REGION Y PROTEIN"/>
    <property type="match status" value="1"/>
</dbReference>
<keyword evidence="2 4" id="KW-0238">DNA-binding</keyword>
<dbReference type="KEGG" id="glz:GLAREA_03314"/>
<feature type="compositionally biased region" description="Polar residues" evidence="5">
    <location>
        <begin position="8"/>
        <end position="24"/>
    </location>
</feature>
<protein>
    <submittedName>
        <fullName evidence="7">HMG-box</fullName>
    </submittedName>
</protein>
<keyword evidence="1" id="KW-0805">Transcription regulation</keyword>
<dbReference type="STRING" id="1116229.S3CVC2"/>
<proteinExistence type="predicted"/>
<evidence type="ECO:0000256" key="5">
    <source>
        <dbReference type="SAM" id="MobiDB-lite"/>
    </source>
</evidence>
<dbReference type="FunFam" id="1.10.30.10:FF:000041">
    <property type="entry name" value="HMG box family protein"/>
    <property type="match status" value="1"/>
</dbReference>
<dbReference type="OMA" id="CAGPDVT"/>
<feature type="DNA-binding region" description="HMG box" evidence="4">
    <location>
        <begin position="102"/>
        <end position="170"/>
    </location>
</feature>
<evidence type="ECO:0000256" key="3">
    <source>
        <dbReference type="ARBA" id="ARBA00023163"/>
    </source>
</evidence>
<dbReference type="Gene3D" id="1.10.30.10">
    <property type="entry name" value="High mobility group box domain"/>
    <property type="match status" value="1"/>
</dbReference>
<dbReference type="GO" id="GO:0000122">
    <property type="term" value="P:negative regulation of transcription by RNA polymerase II"/>
    <property type="evidence" value="ECO:0007669"/>
    <property type="project" value="TreeGrafter"/>
</dbReference>
<dbReference type="OrthoDB" id="10060499at2759"/>
<dbReference type="GO" id="GO:0000978">
    <property type="term" value="F:RNA polymerase II cis-regulatory region sequence-specific DNA binding"/>
    <property type="evidence" value="ECO:0007669"/>
    <property type="project" value="TreeGrafter"/>
</dbReference>
<dbReference type="PANTHER" id="PTHR10270">
    <property type="entry name" value="SOX TRANSCRIPTION FACTOR"/>
    <property type="match status" value="1"/>
</dbReference>
<evidence type="ECO:0000256" key="1">
    <source>
        <dbReference type="ARBA" id="ARBA00023015"/>
    </source>
</evidence>
<evidence type="ECO:0000313" key="8">
    <source>
        <dbReference type="Proteomes" id="UP000016922"/>
    </source>
</evidence>
<feature type="region of interest" description="Disordered" evidence="5">
    <location>
        <begin position="246"/>
        <end position="330"/>
    </location>
</feature>
<dbReference type="CDD" id="cd01389">
    <property type="entry name" value="HMG-box_ROX1-like"/>
    <property type="match status" value="1"/>
</dbReference>
<feature type="domain" description="HMG box" evidence="6">
    <location>
        <begin position="102"/>
        <end position="170"/>
    </location>
</feature>
<feature type="compositionally biased region" description="Polar residues" evidence="5">
    <location>
        <begin position="367"/>
        <end position="382"/>
    </location>
</feature>
<keyword evidence="8" id="KW-1185">Reference proteome</keyword>
<dbReference type="InterPro" id="IPR009071">
    <property type="entry name" value="HMG_box_dom"/>
</dbReference>
<feature type="region of interest" description="Disordered" evidence="5">
    <location>
        <begin position="348"/>
        <end position="382"/>
    </location>
</feature>
<dbReference type="SUPFAM" id="SSF47095">
    <property type="entry name" value="HMG-box"/>
    <property type="match status" value="1"/>
</dbReference>
<dbReference type="RefSeq" id="XP_008081758.1">
    <property type="nucleotide sequence ID" value="XM_008083567.1"/>
</dbReference>
<dbReference type="Proteomes" id="UP000016922">
    <property type="component" value="Unassembled WGS sequence"/>
</dbReference>
<feature type="compositionally biased region" description="Polar residues" evidence="5">
    <location>
        <begin position="178"/>
        <end position="191"/>
    </location>
</feature>
<dbReference type="GeneID" id="19462369"/>
<dbReference type="eggNOG" id="KOG0527">
    <property type="taxonomic scope" value="Eukaryota"/>
</dbReference>
<dbReference type="InterPro" id="IPR036910">
    <property type="entry name" value="HMG_box_dom_sf"/>
</dbReference>
<evidence type="ECO:0000256" key="2">
    <source>
        <dbReference type="ARBA" id="ARBA00023125"/>
    </source>
</evidence>
<evidence type="ECO:0000256" key="4">
    <source>
        <dbReference type="PROSITE-ProRule" id="PRU00267"/>
    </source>
</evidence>
<accession>S3CVC2</accession>
<feature type="compositionally biased region" description="Basic and acidic residues" evidence="5">
    <location>
        <begin position="407"/>
        <end position="417"/>
    </location>
</feature>
<dbReference type="Pfam" id="PF00505">
    <property type="entry name" value="HMG_box"/>
    <property type="match status" value="1"/>
</dbReference>
<gene>
    <name evidence="7" type="ORF">GLAREA_03314</name>
</gene>
<reference evidence="7 8" key="1">
    <citation type="journal article" date="2013" name="BMC Genomics">
        <title>Genomics-driven discovery of the pneumocandin biosynthetic gene cluster in the fungus Glarea lozoyensis.</title>
        <authorList>
            <person name="Chen L."/>
            <person name="Yue Q."/>
            <person name="Zhang X."/>
            <person name="Xiang M."/>
            <person name="Wang C."/>
            <person name="Li S."/>
            <person name="Che Y."/>
            <person name="Ortiz-Lopez F.J."/>
            <person name="Bills G.F."/>
            <person name="Liu X."/>
            <person name="An Z."/>
        </authorList>
    </citation>
    <scope>NUCLEOTIDE SEQUENCE [LARGE SCALE GENOMIC DNA]</scope>
    <source>
        <strain evidence="8">ATCC 20868 / MF5171</strain>
    </source>
</reference>
<feature type="region of interest" description="Disordered" evidence="5">
    <location>
        <begin position="1"/>
        <end position="55"/>
    </location>
</feature>
<dbReference type="EMBL" id="KE145363">
    <property type="protein sequence ID" value="EPE30347.1"/>
    <property type="molecule type" value="Genomic_DNA"/>
</dbReference>
<dbReference type="InterPro" id="IPR050140">
    <property type="entry name" value="SRY-related_HMG-box_TF-like"/>
</dbReference>